<dbReference type="Pfam" id="PF24827">
    <property type="entry name" value="AstE_AspA_cat"/>
    <property type="match status" value="1"/>
</dbReference>
<proteinExistence type="predicted"/>
<dbReference type="PANTHER" id="PTHR37326">
    <property type="entry name" value="BLL3975 PROTEIN"/>
    <property type="match status" value="1"/>
</dbReference>
<evidence type="ECO:0000256" key="2">
    <source>
        <dbReference type="ARBA" id="ARBA00022723"/>
    </source>
</evidence>
<dbReference type="EMBL" id="JBHRZS010000007">
    <property type="protein sequence ID" value="MFC3881204.1"/>
    <property type="molecule type" value="Genomic_DNA"/>
</dbReference>
<evidence type="ECO:0000259" key="5">
    <source>
        <dbReference type="Pfam" id="PF24827"/>
    </source>
</evidence>
<dbReference type="RefSeq" id="WP_377906545.1">
    <property type="nucleotide sequence ID" value="NZ_JBHRZS010000007.1"/>
</dbReference>
<dbReference type="InterPro" id="IPR053138">
    <property type="entry name" value="N-alpha-Ac-DABA_deacetylase"/>
</dbReference>
<keyword evidence="4" id="KW-0862">Zinc</keyword>
<dbReference type="InterPro" id="IPR043795">
    <property type="entry name" value="N-alpha-Ac-DABA-like"/>
</dbReference>
<dbReference type="InterPro" id="IPR055438">
    <property type="entry name" value="AstE_AspA_cat"/>
</dbReference>
<comment type="caution">
    <text evidence="6">The sequence shown here is derived from an EMBL/GenBank/DDBJ whole genome shotgun (WGS) entry which is preliminary data.</text>
</comment>
<reference evidence="7" key="1">
    <citation type="journal article" date="2019" name="Int. J. Syst. Evol. Microbiol.">
        <title>The Global Catalogue of Microorganisms (GCM) 10K type strain sequencing project: providing services to taxonomists for standard genome sequencing and annotation.</title>
        <authorList>
            <consortium name="The Broad Institute Genomics Platform"/>
            <consortium name="The Broad Institute Genome Sequencing Center for Infectious Disease"/>
            <person name="Wu L."/>
            <person name="Ma J."/>
        </authorList>
    </citation>
    <scope>NUCLEOTIDE SEQUENCE [LARGE SCALE GENOMIC DNA]</scope>
    <source>
        <strain evidence="7">CCUG 60523</strain>
    </source>
</reference>
<keyword evidence="3" id="KW-0378">Hydrolase</keyword>
<evidence type="ECO:0000256" key="1">
    <source>
        <dbReference type="ARBA" id="ARBA00001947"/>
    </source>
</evidence>
<keyword evidence="2" id="KW-0479">Metal-binding</keyword>
<feature type="domain" description="Succinylglutamate desuccinylase/Aspartoacylase catalytic" evidence="5">
    <location>
        <begin position="59"/>
        <end position="238"/>
    </location>
</feature>
<dbReference type="PANTHER" id="PTHR37326:SF2">
    <property type="entry name" value="SUCCINYLGLUTAMATE DESUCCINYLASE_ASPARTOACYLASE FAMILY PROTEIN"/>
    <property type="match status" value="1"/>
</dbReference>
<dbReference type="SUPFAM" id="SSF53187">
    <property type="entry name" value="Zn-dependent exopeptidases"/>
    <property type="match status" value="1"/>
</dbReference>
<comment type="cofactor">
    <cofactor evidence="1">
        <name>Zn(2+)</name>
        <dbReference type="ChEBI" id="CHEBI:29105"/>
    </cofactor>
</comment>
<keyword evidence="7" id="KW-1185">Reference proteome</keyword>
<evidence type="ECO:0000313" key="7">
    <source>
        <dbReference type="Proteomes" id="UP001595805"/>
    </source>
</evidence>
<dbReference type="CDD" id="cd06251">
    <property type="entry name" value="M14_ASTE_ASPA-like"/>
    <property type="match status" value="1"/>
</dbReference>
<gene>
    <name evidence="6" type="ORF">ACFOSV_13505</name>
</gene>
<name>A0ABV8AWJ9_9BACT</name>
<organism evidence="6 7">
    <name type="scientific">Algoriphagus namhaensis</name>
    <dbReference type="NCBI Taxonomy" id="915353"/>
    <lineage>
        <taxon>Bacteria</taxon>
        <taxon>Pseudomonadati</taxon>
        <taxon>Bacteroidota</taxon>
        <taxon>Cytophagia</taxon>
        <taxon>Cytophagales</taxon>
        <taxon>Cyclobacteriaceae</taxon>
        <taxon>Algoriphagus</taxon>
    </lineage>
</organism>
<dbReference type="Proteomes" id="UP001595805">
    <property type="component" value="Unassembled WGS sequence"/>
</dbReference>
<evidence type="ECO:0000256" key="4">
    <source>
        <dbReference type="ARBA" id="ARBA00022833"/>
    </source>
</evidence>
<dbReference type="PIRSF" id="PIRSF039012">
    <property type="entry name" value="ASP"/>
    <property type="match status" value="1"/>
</dbReference>
<evidence type="ECO:0000313" key="6">
    <source>
        <dbReference type="EMBL" id="MFC3881204.1"/>
    </source>
</evidence>
<sequence>MDEHNPSDPIKKPARKRFAIHGVEILPGETKSLTVNIAKLPSHSSIDVSITISRAIEEGPVLLLSGGLHGDEINGVEIVRRIIEKGLNVPKKGTTICIPIINVYGFIHFSRYVPDGKDVNRSFPGNKNGSLAARVAYFLMNEIIPKIDYGIDFHTGGADRTNYPQVRAMLNDSQNEVLAKAFHAPFTLHSKYRPKSLRQAAGKRDKRIIVYEGGESARFDEFAIQNGIDGALRLMHHLGMTHLNPIPNHPSHFIKKSSWIRAKVSGLLQTKLKSGQFVKKNQVVGFITDPFGEFKSPIKAPVSGFIIGLNNNPILHQGDAIMHIGVGETEPQTS</sequence>
<accession>A0ABV8AWJ9</accession>
<protein>
    <submittedName>
        <fullName evidence="6">Succinylglutamate desuccinylase/aspartoacylase family protein</fullName>
    </submittedName>
</protein>
<evidence type="ECO:0000256" key="3">
    <source>
        <dbReference type="ARBA" id="ARBA00022801"/>
    </source>
</evidence>
<dbReference type="Gene3D" id="3.40.630.10">
    <property type="entry name" value="Zn peptidases"/>
    <property type="match status" value="1"/>
</dbReference>